<reference evidence="3 4" key="1">
    <citation type="journal article" date="2013" name="Genome Announc.">
        <title>Draft genome sequence of Serratia sp. strain ATCC 39006, a model bacterium for analysis of the biosynthesis and regulation of prodigiosin, a carbapenem, and gas vesicles.</title>
        <authorList>
            <person name="Fineran P.C."/>
            <person name="Iglesias Cans M.C."/>
            <person name="Ramsay J.P."/>
            <person name="Wilf N.M."/>
            <person name="Cossyleon D."/>
            <person name="McNeil M.B."/>
            <person name="Williamson N.R."/>
            <person name="Monson R.E."/>
            <person name="Becher S.A."/>
            <person name="Stanton J.A."/>
            <person name="Brugger K."/>
            <person name="Brown S.D."/>
            <person name="Salmond G.P."/>
        </authorList>
    </citation>
    <scope>NUCLEOTIDE SEQUENCE [LARGE SCALE GENOMIC DNA]</scope>
    <source>
        <strain evidence="3">ATCC 39006</strain>
        <strain evidence="4">ATCC 39006 / SC 11482</strain>
    </source>
</reference>
<evidence type="ECO:0000313" key="2">
    <source>
        <dbReference type="EMBL" id="AUH00717.1"/>
    </source>
</evidence>
<gene>
    <name evidence="2" type="ORF">CWC46_13440</name>
    <name evidence="3" type="ORF">Ser39006_013445</name>
</gene>
<dbReference type="KEGG" id="sera:Ser39006_013445"/>
<dbReference type="RefSeq" id="WP_021016053.1">
    <property type="nucleotide sequence ID" value="NZ_CP025084.1"/>
</dbReference>
<proteinExistence type="predicted"/>
<evidence type="ECO:0000313" key="4">
    <source>
        <dbReference type="Proteomes" id="UP000017700"/>
    </source>
</evidence>
<reference evidence="3" key="2">
    <citation type="submission" date="2013-09" db="EMBL/GenBank/DDBJ databases">
        <authorList>
            <person name="Wang G."/>
            <person name="Yang Y."/>
            <person name="Su Y."/>
        </authorList>
    </citation>
    <scope>NUCLEOTIDE SEQUENCE</scope>
    <source>
        <strain evidence="3">ATCC 39006</strain>
    </source>
</reference>
<dbReference type="AlphaFoldDB" id="A0A2I5T824"/>
<dbReference type="EMBL" id="CP025085">
    <property type="protein sequence ID" value="AUH00717.1"/>
    <property type="molecule type" value="Genomic_DNA"/>
</dbReference>
<dbReference type="InterPro" id="IPR002376">
    <property type="entry name" value="Formyl_transf_N"/>
</dbReference>
<evidence type="ECO:0000259" key="1">
    <source>
        <dbReference type="Pfam" id="PF00551"/>
    </source>
</evidence>
<dbReference type="Gene3D" id="3.40.50.12230">
    <property type="match status" value="1"/>
</dbReference>
<dbReference type="EMBL" id="CP025084">
    <property type="protein sequence ID" value="AUH05038.1"/>
    <property type="molecule type" value="Genomic_DNA"/>
</dbReference>
<dbReference type="Proteomes" id="UP000017700">
    <property type="component" value="Chromosome"/>
</dbReference>
<keyword evidence="3" id="KW-0808">Transferase</keyword>
<dbReference type="Pfam" id="PF00551">
    <property type="entry name" value="Formyl_trans_N"/>
    <property type="match status" value="1"/>
</dbReference>
<evidence type="ECO:0000313" key="5">
    <source>
        <dbReference type="Proteomes" id="UP000233778"/>
    </source>
</evidence>
<dbReference type="KEGG" id="serq:CWC46_13440"/>
<protein>
    <submittedName>
        <fullName evidence="3">Methionyl-tRNA formyltransferase</fullName>
    </submittedName>
</protein>
<dbReference type="Proteomes" id="UP000233778">
    <property type="component" value="Chromosome"/>
</dbReference>
<accession>A0A2I5T824</accession>
<keyword evidence="4" id="KW-1185">Reference proteome</keyword>
<sequence>MSEDLCCKDKVLLSVCTMDWCDLGVEFAKTIFSDVEVFCWDPGDAWPEHLENWEGDWIISYRGDFIFPERIYKRARKGAINLHPAPPRYRGLGSQHYAIYYGNETYGSTCHHMAHSVDSGQIIDVANFTIAPGATASSLRMHVGISCLQQFARLMCDYIVQGKPLPVSEYHWGERLYKQSELKNWMLTVRENEPDHRCFK</sequence>
<reference evidence="2 5" key="3">
    <citation type="submission" date="2017-11" db="EMBL/GenBank/DDBJ databases">
        <title>Complete genome sequence of Serratia sp. ATCC 39006 LacA.</title>
        <authorList>
            <person name="Hampton H.G."/>
            <person name="Jackson S.A."/>
            <person name="Jauregui R."/>
            <person name="Poulter G.T.M."/>
            <person name="Salmond G.P.C."/>
            <person name="Fineran P.C."/>
        </authorList>
    </citation>
    <scope>NUCLEOTIDE SEQUENCE [LARGE SCALE GENOMIC DNA]</scope>
    <source>
        <strain evidence="2 5">ATCC 39006</strain>
    </source>
</reference>
<dbReference type="STRING" id="104623.Ser39006_02790"/>
<dbReference type="InterPro" id="IPR036477">
    <property type="entry name" value="Formyl_transf_N_sf"/>
</dbReference>
<reference evidence="3" key="4">
    <citation type="submission" date="2017-11" db="EMBL/GenBank/DDBJ databases">
        <title>Complete genome sequence of Serratia sp. ATCC 39006.</title>
        <authorList>
            <person name="Hampton H.G."/>
            <person name="Jackson S.A."/>
            <person name="Jauregui R."/>
            <person name="Poulter G.T.M."/>
            <person name="Salmond G.P.C."/>
            <person name="Fineran P.C."/>
        </authorList>
    </citation>
    <scope>NUCLEOTIDE SEQUENCE</scope>
    <source>
        <strain evidence="3">ATCC 39006</strain>
    </source>
</reference>
<name>A0A2I5T824_SERS3</name>
<feature type="domain" description="Formyl transferase N-terminal" evidence="1">
    <location>
        <begin position="66"/>
        <end position="141"/>
    </location>
</feature>
<organism evidence="3 4">
    <name type="scientific">Serratia sp. (strain ATCC 39006)</name>
    <name type="common">Prodigiosinella confusarubida</name>
    <dbReference type="NCBI Taxonomy" id="104623"/>
    <lineage>
        <taxon>Bacteria</taxon>
        <taxon>Pseudomonadati</taxon>
        <taxon>Pseudomonadota</taxon>
        <taxon>Gammaproteobacteria</taxon>
        <taxon>Enterobacterales</taxon>
        <taxon>Pectobacteriaceae</taxon>
        <taxon>Prodigiosinella</taxon>
    </lineage>
</organism>
<dbReference type="OrthoDB" id="9788208at2"/>
<dbReference type="GO" id="GO:0016740">
    <property type="term" value="F:transferase activity"/>
    <property type="evidence" value="ECO:0007669"/>
    <property type="project" value="UniProtKB-KW"/>
</dbReference>
<dbReference type="SUPFAM" id="SSF53328">
    <property type="entry name" value="Formyltransferase"/>
    <property type="match status" value="1"/>
</dbReference>
<evidence type="ECO:0000313" key="3">
    <source>
        <dbReference type="EMBL" id="AUH05038.1"/>
    </source>
</evidence>